<evidence type="ECO:0000256" key="2">
    <source>
        <dbReference type="ARBA" id="ARBA00022741"/>
    </source>
</evidence>
<dbReference type="GO" id="GO:0016020">
    <property type="term" value="C:membrane"/>
    <property type="evidence" value="ECO:0007669"/>
    <property type="project" value="TreeGrafter"/>
</dbReference>
<evidence type="ECO:0000256" key="1">
    <source>
        <dbReference type="ARBA" id="ARBA00022679"/>
    </source>
</evidence>
<name>A0A8S1PNU7_PARPR</name>
<dbReference type="InterPro" id="IPR008271">
    <property type="entry name" value="Ser/Thr_kinase_AS"/>
</dbReference>
<dbReference type="GO" id="GO:0005776">
    <property type="term" value="C:autophagosome"/>
    <property type="evidence" value="ECO:0007669"/>
    <property type="project" value="TreeGrafter"/>
</dbReference>
<evidence type="ECO:0000259" key="6">
    <source>
        <dbReference type="PROSITE" id="PS50011"/>
    </source>
</evidence>
<evidence type="ECO:0000256" key="3">
    <source>
        <dbReference type="ARBA" id="ARBA00022777"/>
    </source>
</evidence>
<keyword evidence="1" id="KW-0808">Transferase</keyword>
<dbReference type="PROSITE" id="PS00108">
    <property type="entry name" value="PROTEIN_KINASE_ST"/>
    <property type="match status" value="1"/>
</dbReference>
<dbReference type="CDD" id="cd00180">
    <property type="entry name" value="PKc"/>
    <property type="match status" value="1"/>
</dbReference>
<dbReference type="GO" id="GO:0000407">
    <property type="term" value="C:phagophore assembly site"/>
    <property type="evidence" value="ECO:0007669"/>
    <property type="project" value="TreeGrafter"/>
</dbReference>
<dbReference type="PROSITE" id="PS50011">
    <property type="entry name" value="PROTEIN_KINASE_DOM"/>
    <property type="match status" value="1"/>
</dbReference>
<feature type="domain" description="Protein kinase" evidence="6">
    <location>
        <begin position="15"/>
        <end position="275"/>
    </location>
</feature>
<dbReference type="GO" id="GO:0010506">
    <property type="term" value="P:regulation of autophagy"/>
    <property type="evidence" value="ECO:0007669"/>
    <property type="project" value="InterPro"/>
</dbReference>
<evidence type="ECO:0000256" key="4">
    <source>
        <dbReference type="ARBA" id="ARBA00022840"/>
    </source>
</evidence>
<dbReference type="EMBL" id="CAJJDM010000128">
    <property type="protein sequence ID" value="CAD8104825.1"/>
    <property type="molecule type" value="Genomic_DNA"/>
</dbReference>
<organism evidence="7 8">
    <name type="scientific">Paramecium primaurelia</name>
    <dbReference type="NCBI Taxonomy" id="5886"/>
    <lineage>
        <taxon>Eukaryota</taxon>
        <taxon>Sar</taxon>
        <taxon>Alveolata</taxon>
        <taxon>Ciliophora</taxon>
        <taxon>Intramacronucleata</taxon>
        <taxon>Oligohymenophorea</taxon>
        <taxon>Peniculida</taxon>
        <taxon>Parameciidae</taxon>
        <taxon>Paramecium</taxon>
    </lineage>
</organism>
<evidence type="ECO:0000313" key="7">
    <source>
        <dbReference type="EMBL" id="CAD8104825.1"/>
    </source>
</evidence>
<dbReference type="InterPro" id="IPR000719">
    <property type="entry name" value="Prot_kinase_dom"/>
</dbReference>
<protein>
    <recommendedName>
        <fullName evidence="6">Protein kinase domain-containing protein</fullName>
    </recommendedName>
</protein>
<evidence type="ECO:0000256" key="5">
    <source>
        <dbReference type="SAM" id="MobiDB-lite"/>
    </source>
</evidence>
<dbReference type="PANTHER" id="PTHR24348">
    <property type="entry name" value="SERINE/THREONINE-PROTEIN KINASE UNC-51-RELATED"/>
    <property type="match status" value="1"/>
</dbReference>
<dbReference type="Pfam" id="PF00069">
    <property type="entry name" value="Pkinase"/>
    <property type="match status" value="1"/>
</dbReference>
<feature type="compositionally biased region" description="Acidic residues" evidence="5">
    <location>
        <begin position="293"/>
        <end position="304"/>
    </location>
</feature>
<dbReference type="Proteomes" id="UP000688137">
    <property type="component" value="Unassembled WGS sequence"/>
</dbReference>
<keyword evidence="2" id="KW-0547">Nucleotide-binding</keyword>
<gene>
    <name evidence="7" type="ORF">PPRIM_AZ9-3.1.T1250089</name>
</gene>
<reference evidence="7" key="1">
    <citation type="submission" date="2021-01" db="EMBL/GenBank/DDBJ databases">
        <authorList>
            <consortium name="Genoscope - CEA"/>
            <person name="William W."/>
        </authorList>
    </citation>
    <scope>NUCLEOTIDE SEQUENCE</scope>
</reference>
<dbReference type="AlphaFoldDB" id="A0A8S1PNU7"/>
<dbReference type="GO" id="GO:0004674">
    <property type="term" value="F:protein serine/threonine kinase activity"/>
    <property type="evidence" value="ECO:0007669"/>
    <property type="project" value="InterPro"/>
</dbReference>
<keyword evidence="8" id="KW-1185">Reference proteome</keyword>
<dbReference type="OMA" id="MHILGQP"/>
<keyword evidence="4" id="KW-0067">ATP-binding</keyword>
<accession>A0A8S1PNU7</accession>
<dbReference type="GO" id="GO:0005829">
    <property type="term" value="C:cytosol"/>
    <property type="evidence" value="ECO:0007669"/>
    <property type="project" value="TreeGrafter"/>
</dbReference>
<feature type="region of interest" description="Disordered" evidence="5">
    <location>
        <begin position="293"/>
        <end position="313"/>
    </location>
</feature>
<keyword evidence="3" id="KW-0418">Kinase</keyword>
<dbReference type="GO" id="GO:0000045">
    <property type="term" value="P:autophagosome assembly"/>
    <property type="evidence" value="ECO:0007669"/>
    <property type="project" value="TreeGrafter"/>
</dbReference>
<proteinExistence type="predicted"/>
<dbReference type="InterPro" id="IPR045269">
    <property type="entry name" value="Atg1-like"/>
</dbReference>
<comment type="caution">
    <text evidence="7">The sequence shown here is derived from an EMBL/GenBank/DDBJ whole genome shotgun (WGS) entry which is preliminary data.</text>
</comment>
<sequence length="609" mass="70763">MKKEEDIVKVQSYEIYKNQEIGRGQFGVVYQCKDLKNPQLKLCAKIVEEKLDDPKTIREIELMKMIMTCAKGNKNIVGVEYVDLNAERIILILEKCESDLQSIIDKKKKEEQKYFKPSEALNILKQLVNGYKMLYQNNIIHRDLKPANILVLNGVYKIADLGLARVFEGNTELTKVGTPKYVAPQLYLDNRFSNSADIFSLGIIIYELIFGGLPYVANTQIQIKKALRNLEKVPVTVNREWPEMTYEFADLIEYMLKFHEKDRISWEELFKHPLIQEESNLVVNQSGLISNDLDSDEEEQEEEPVQVQKPVEKQNNVQQISTSIQNQAQPTFPVPFQMTQKQQCFINPQTQPQFTGGKVFTAPFNPNSSIPTANPPNPNIPNPNSMIQSAQPKPFINPPNQRLQSIITMHILGQPIQFQQVKAVSDQLFQTGFVFDQTLESLEKFLNMQLTLKQEFFGIKLYLHCLSQCCYQHSSSMIAQNQKNPNFQSFYSLQVVDSEIQKKIKYHQVITQEIEKYNLTSFYPVSAINPDFVKYIQKLNRITQVRGVFDYQNDRKYFPDYLSMLYFLERLKEVQQPSFTDLYNLISDIQKNKKIEQLVTDYLNKRLCN</sequence>
<dbReference type="SMART" id="SM00220">
    <property type="entry name" value="S_TKc"/>
    <property type="match status" value="1"/>
</dbReference>
<dbReference type="GO" id="GO:0005524">
    <property type="term" value="F:ATP binding"/>
    <property type="evidence" value="ECO:0007669"/>
    <property type="project" value="UniProtKB-KW"/>
</dbReference>
<evidence type="ECO:0000313" key="8">
    <source>
        <dbReference type="Proteomes" id="UP000688137"/>
    </source>
</evidence>
<dbReference type="PANTHER" id="PTHR24348:SF22">
    <property type="entry name" value="NON-SPECIFIC SERINE_THREONINE PROTEIN KINASE"/>
    <property type="match status" value="1"/>
</dbReference>